<evidence type="ECO:0000313" key="1">
    <source>
        <dbReference type="EMBL" id="OQP39273.1"/>
    </source>
</evidence>
<sequence>MQITETIKARSNSSREQALMLLDMVPLSDTENKYNLLASAGHYLNDAEVLNKWISIAVAETDTRLRADMLYRITGSNLQAIPDPAAFMQLLVSVLQQDEGRDTVLWLLGKLSLSFPAAKQPLIAFYQQHNNADTRRSILNWLLIPKTTDETDLAFFNSILHETDSDDKRLVIARLLLHDKLTIDQITQLLQPMAPPAIKELVLRYCIDRSIVPEVPLSVILRIDPEPRFRHWAILLLAVHSVKSVAVLDAIMYALKNDQDARVREAALHVFGYSISLTPEVVGYLNYCLGAETDTKLALQLLQFLAPHTSQSPELTDGLYYLLQQDLHASVSLSIYDILGRLVPTNPAMQEKFIQAYEKEQRDDAKAVILKALSNTMGDRHELYLKSLRSPATGIREWAIQGLLMMPVTRENVPIVVQVAPALLQPELRLDLRRRLARKLSVIPNLPAETIAVFVRLNDHERDGDILRSATLAQEKAISQSGAAGIDWDQWLHKADVSNDLNGIFPHIWFYFQENPDMAKKVLYACMNPANGNALYAQNISEADILEFMIANFGIDEDLIRYAISHLLQADLRYNGMLYHYLLIIKSYPFVPELQPALWQLLELRGYRNGLNLIQFDELLRIIYGADLENQFKQRIAAQQTANGMMPYLQYISVNNNWRAAPAVLKSVLEHHAAMLDDTSFASLFKEACRNAGVDADRLIRTTVPPPTQEAEEGPGFAD</sequence>
<dbReference type="InterPro" id="IPR011989">
    <property type="entry name" value="ARM-like"/>
</dbReference>
<evidence type="ECO:0000313" key="2">
    <source>
        <dbReference type="Proteomes" id="UP000192277"/>
    </source>
</evidence>
<proteinExistence type="predicted"/>
<reference evidence="1 2" key="1">
    <citation type="submission" date="2016-04" db="EMBL/GenBank/DDBJ databases">
        <authorList>
            <person name="Chen L."/>
            <person name="Zhuang W."/>
            <person name="Wang G."/>
        </authorList>
    </citation>
    <scope>NUCLEOTIDE SEQUENCE [LARGE SCALE GENOMIC DNA]</scope>
    <source>
        <strain evidence="2">GR20</strain>
    </source>
</reference>
<dbReference type="InterPro" id="IPR016024">
    <property type="entry name" value="ARM-type_fold"/>
</dbReference>
<dbReference type="Gene3D" id="1.25.10.10">
    <property type="entry name" value="Leucine-rich Repeat Variant"/>
    <property type="match status" value="1"/>
</dbReference>
<dbReference type="Proteomes" id="UP000192277">
    <property type="component" value="Unassembled WGS sequence"/>
</dbReference>
<dbReference type="RefSeq" id="WP_014216951.1">
    <property type="nucleotide sequence ID" value="NZ_LWBO01000084.1"/>
</dbReference>
<comment type="caution">
    <text evidence="1">The sequence shown here is derived from an EMBL/GenBank/DDBJ whole genome shotgun (WGS) entry which is preliminary data.</text>
</comment>
<dbReference type="SUPFAM" id="SSF48371">
    <property type="entry name" value="ARM repeat"/>
    <property type="match status" value="1"/>
</dbReference>
<accession>A0ABX3NME8</accession>
<name>A0ABX3NME8_9BACT</name>
<organism evidence="1 2">
    <name type="scientific">Niastella koreensis</name>
    <dbReference type="NCBI Taxonomy" id="354356"/>
    <lineage>
        <taxon>Bacteria</taxon>
        <taxon>Pseudomonadati</taxon>
        <taxon>Bacteroidota</taxon>
        <taxon>Chitinophagia</taxon>
        <taxon>Chitinophagales</taxon>
        <taxon>Chitinophagaceae</taxon>
        <taxon>Niastella</taxon>
    </lineage>
</organism>
<evidence type="ECO:0008006" key="3">
    <source>
        <dbReference type="Google" id="ProtNLM"/>
    </source>
</evidence>
<dbReference type="EMBL" id="LWBO01000084">
    <property type="protein sequence ID" value="OQP39273.1"/>
    <property type="molecule type" value="Genomic_DNA"/>
</dbReference>
<keyword evidence="2" id="KW-1185">Reference proteome</keyword>
<gene>
    <name evidence="1" type="ORF">A4D02_18290</name>
</gene>
<protein>
    <recommendedName>
        <fullName evidence="3">HEAT repeat domain-containing protein</fullName>
    </recommendedName>
</protein>